<dbReference type="SUPFAM" id="SSF51735">
    <property type="entry name" value="NAD(P)-binding Rossmann-fold domains"/>
    <property type="match status" value="1"/>
</dbReference>
<evidence type="ECO:0000313" key="11">
    <source>
        <dbReference type="Proteomes" id="UP001432011"/>
    </source>
</evidence>
<dbReference type="EC" id="1.1.1.17" evidence="2"/>
<evidence type="ECO:0000256" key="5">
    <source>
        <dbReference type="ARBA" id="ARBA00023027"/>
    </source>
</evidence>
<evidence type="ECO:0000259" key="8">
    <source>
        <dbReference type="Pfam" id="PF01232"/>
    </source>
</evidence>
<dbReference type="PROSITE" id="PS00974">
    <property type="entry name" value="MANNITOL_DHGENASE"/>
    <property type="match status" value="1"/>
</dbReference>
<name>A0ABZ1SM77_9ACTN</name>
<proteinExistence type="inferred from homology"/>
<dbReference type="PANTHER" id="PTHR43362:SF1">
    <property type="entry name" value="MANNITOL DEHYDROGENASE 2-RELATED"/>
    <property type="match status" value="1"/>
</dbReference>
<evidence type="ECO:0000313" key="10">
    <source>
        <dbReference type="EMBL" id="WUP73533.1"/>
    </source>
</evidence>
<evidence type="ECO:0000256" key="7">
    <source>
        <dbReference type="SAM" id="MobiDB-lite"/>
    </source>
</evidence>
<feature type="region of interest" description="Disordered" evidence="7">
    <location>
        <begin position="1"/>
        <end position="26"/>
    </location>
</feature>
<reference evidence="10" key="1">
    <citation type="submission" date="2022-10" db="EMBL/GenBank/DDBJ databases">
        <title>The complete genomes of actinobacterial strains from the NBC collection.</title>
        <authorList>
            <person name="Joergensen T.S."/>
            <person name="Alvarez Arevalo M."/>
            <person name="Sterndorff E.B."/>
            <person name="Faurdal D."/>
            <person name="Vuksanovic O."/>
            <person name="Mourched A.-S."/>
            <person name="Charusanti P."/>
            <person name="Shaw S."/>
            <person name="Blin K."/>
            <person name="Weber T."/>
        </authorList>
    </citation>
    <scope>NUCLEOTIDE SEQUENCE</scope>
    <source>
        <strain evidence="10">NBC_00254</strain>
    </source>
</reference>
<feature type="domain" description="Mannitol dehydrogenase C-terminal" evidence="9">
    <location>
        <begin position="289"/>
        <end position="465"/>
    </location>
</feature>
<protein>
    <recommendedName>
        <fullName evidence="3">Mannitol-1-phosphate 5-dehydrogenase</fullName>
        <ecNumber evidence="2">1.1.1.17</ecNumber>
    </recommendedName>
</protein>
<organism evidence="10 11">
    <name type="scientific">Microbispora hainanensis</name>
    <dbReference type="NCBI Taxonomy" id="568844"/>
    <lineage>
        <taxon>Bacteria</taxon>
        <taxon>Bacillati</taxon>
        <taxon>Actinomycetota</taxon>
        <taxon>Actinomycetes</taxon>
        <taxon>Streptosporangiales</taxon>
        <taxon>Streptosporangiaceae</taxon>
        <taxon>Microbispora</taxon>
    </lineage>
</organism>
<dbReference type="SUPFAM" id="SSF48179">
    <property type="entry name" value="6-phosphogluconate dehydrogenase C-terminal domain-like"/>
    <property type="match status" value="1"/>
</dbReference>
<evidence type="ECO:0000256" key="3">
    <source>
        <dbReference type="ARBA" id="ARBA00016219"/>
    </source>
</evidence>
<dbReference type="Proteomes" id="UP001432011">
    <property type="component" value="Chromosome"/>
</dbReference>
<evidence type="ECO:0000256" key="6">
    <source>
        <dbReference type="ARBA" id="ARBA00048615"/>
    </source>
</evidence>
<dbReference type="Gene3D" id="1.10.1040.10">
    <property type="entry name" value="N-(1-d-carboxylethyl)-l-norvaline Dehydrogenase, domain 2"/>
    <property type="match status" value="1"/>
</dbReference>
<evidence type="ECO:0000259" key="9">
    <source>
        <dbReference type="Pfam" id="PF08125"/>
    </source>
</evidence>
<evidence type="ECO:0000256" key="4">
    <source>
        <dbReference type="ARBA" id="ARBA00023002"/>
    </source>
</evidence>
<dbReference type="Pfam" id="PF08125">
    <property type="entry name" value="Mannitol_dh_C"/>
    <property type="match status" value="1"/>
</dbReference>
<dbReference type="InterPro" id="IPR013118">
    <property type="entry name" value="Mannitol_DH_C"/>
</dbReference>
<dbReference type="InterPro" id="IPR023027">
    <property type="entry name" value="Mannitol_DH_CS"/>
</dbReference>
<dbReference type="Pfam" id="PF01232">
    <property type="entry name" value="Mannitol_dh"/>
    <property type="match status" value="1"/>
</dbReference>
<accession>A0ABZ1SM77</accession>
<dbReference type="PRINTS" id="PR00084">
    <property type="entry name" value="MTLDHDRGNASE"/>
</dbReference>
<dbReference type="RefSeq" id="WP_147943836.1">
    <property type="nucleotide sequence ID" value="NZ_CP108085.1"/>
</dbReference>
<dbReference type="EMBL" id="CP108085">
    <property type="protein sequence ID" value="WUP73533.1"/>
    <property type="molecule type" value="Genomic_DNA"/>
</dbReference>
<keyword evidence="11" id="KW-1185">Reference proteome</keyword>
<keyword evidence="4" id="KW-0560">Oxidoreductase</keyword>
<sequence>MSTTDRLSRATLSRVPEPSRPAVDPASLRPRLVHLGIGAFHRAHQAVYTEAAEAAHGGGWGIAGVTQRSRTVVDRLRPQDGLYSLARREPGGPAVQVVGSVVEVLHAVDDGHRLAALLASPDVAVVTITVTEKGYRWDPATGGLAVGDPLVRADLAGAPTPATVVGQLVAGLRARMRVGAPISVVSCDNMVGNGEITGRLVREYAAASGWPERDRLLDWIDSTVAFPSTVVDRIVPATTDADLRTAALALGLRDEGAVVGEPFSQWIVQDAFASDRPRWEAAGVTFVPDVRPYQMMKLRLLNGAHSLMAYLGLAAGCETVADVMDTPWGEPVVRAYTAEVAATLTGGLSAEAYTDALIERFANHAMRHRLRQIAADGSLKVPERWLAPLRELRAAGAQTPMLELALAAWARHTRDGEPDDPAAARLSQAWADRRGADAVRALLSVIGADDLAEDDSLTAAVAAHLADPPRLGSVP</sequence>
<dbReference type="PANTHER" id="PTHR43362">
    <property type="entry name" value="MANNITOL DEHYDROGENASE DSF1-RELATED"/>
    <property type="match status" value="1"/>
</dbReference>
<dbReference type="InterPro" id="IPR036291">
    <property type="entry name" value="NAD(P)-bd_dom_sf"/>
</dbReference>
<dbReference type="InterPro" id="IPR050988">
    <property type="entry name" value="Mannitol_DH/Oxidoreductase"/>
</dbReference>
<evidence type="ECO:0000256" key="2">
    <source>
        <dbReference type="ARBA" id="ARBA00012939"/>
    </source>
</evidence>
<dbReference type="Gene3D" id="3.40.50.720">
    <property type="entry name" value="NAD(P)-binding Rossmann-like Domain"/>
    <property type="match status" value="1"/>
</dbReference>
<keyword evidence="5" id="KW-0520">NAD</keyword>
<comment type="similarity">
    <text evidence="1">Belongs to the mannitol dehydrogenase family.</text>
</comment>
<dbReference type="InterPro" id="IPR000669">
    <property type="entry name" value="Mannitol_DH"/>
</dbReference>
<gene>
    <name evidence="10" type="ORF">OG913_29650</name>
</gene>
<dbReference type="InterPro" id="IPR013131">
    <property type="entry name" value="Mannitol_DH_N"/>
</dbReference>
<dbReference type="InterPro" id="IPR013328">
    <property type="entry name" value="6PGD_dom2"/>
</dbReference>
<evidence type="ECO:0000256" key="1">
    <source>
        <dbReference type="ARBA" id="ARBA00006541"/>
    </source>
</evidence>
<comment type="catalytic activity">
    <reaction evidence="6">
        <text>D-mannitol 1-phosphate + NAD(+) = beta-D-fructose 6-phosphate + NADH + H(+)</text>
        <dbReference type="Rhea" id="RHEA:19661"/>
        <dbReference type="ChEBI" id="CHEBI:15378"/>
        <dbReference type="ChEBI" id="CHEBI:57540"/>
        <dbReference type="ChEBI" id="CHEBI:57634"/>
        <dbReference type="ChEBI" id="CHEBI:57945"/>
        <dbReference type="ChEBI" id="CHEBI:61381"/>
        <dbReference type="EC" id="1.1.1.17"/>
    </reaction>
</comment>
<feature type="domain" description="Mannitol dehydrogenase N-terminal" evidence="8">
    <location>
        <begin position="31"/>
        <end position="280"/>
    </location>
</feature>
<dbReference type="InterPro" id="IPR008927">
    <property type="entry name" value="6-PGluconate_DH-like_C_sf"/>
</dbReference>